<dbReference type="PANTHER" id="PTHR36220:SF1">
    <property type="entry name" value="GAMMA TUBULIN COMPLEX COMPONENT C-TERMINAL DOMAIN-CONTAINING PROTEIN"/>
    <property type="match status" value="1"/>
</dbReference>
<dbReference type="EMBL" id="BDSP01000205">
    <property type="protein sequence ID" value="GAX24026.1"/>
    <property type="molecule type" value="Genomic_DNA"/>
</dbReference>
<name>A0A1Z5KCU8_FISSO</name>
<feature type="repeat" description="FG-GAP" evidence="4">
    <location>
        <begin position="75"/>
        <end position="130"/>
    </location>
</feature>
<accession>A0A1Z5KCU8</accession>
<evidence type="ECO:0000256" key="1">
    <source>
        <dbReference type="ARBA" id="ARBA00022729"/>
    </source>
</evidence>
<evidence type="ECO:0000256" key="4">
    <source>
        <dbReference type="PROSITE-ProRule" id="PRU00803"/>
    </source>
</evidence>
<evidence type="ECO:0000313" key="7">
    <source>
        <dbReference type="Proteomes" id="UP000198406"/>
    </source>
</evidence>
<keyword evidence="1 5" id="KW-0732">Signal</keyword>
<feature type="chain" id="PRO_5012102693" evidence="5">
    <location>
        <begin position="23"/>
        <end position="421"/>
    </location>
</feature>
<evidence type="ECO:0000313" key="6">
    <source>
        <dbReference type="EMBL" id="GAX24026.1"/>
    </source>
</evidence>
<dbReference type="AlphaFoldDB" id="A0A1Z5KCU8"/>
<dbReference type="Proteomes" id="UP000198406">
    <property type="component" value="Unassembled WGS sequence"/>
</dbReference>
<organism evidence="6 7">
    <name type="scientific">Fistulifera solaris</name>
    <name type="common">Oleaginous diatom</name>
    <dbReference type="NCBI Taxonomy" id="1519565"/>
    <lineage>
        <taxon>Eukaryota</taxon>
        <taxon>Sar</taxon>
        <taxon>Stramenopiles</taxon>
        <taxon>Ochrophyta</taxon>
        <taxon>Bacillariophyta</taxon>
        <taxon>Bacillariophyceae</taxon>
        <taxon>Bacillariophycidae</taxon>
        <taxon>Naviculales</taxon>
        <taxon>Naviculaceae</taxon>
        <taxon>Fistulifera</taxon>
    </lineage>
</organism>
<dbReference type="PROSITE" id="PS51470">
    <property type="entry name" value="FG_GAP"/>
    <property type="match status" value="1"/>
</dbReference>
<dbReference type="InterPro" id="IPR013517">
    <property type="entry name" value="FG-GAP"/>
</dbReference>
<gene>
    <name evidence="6" type="ORF">FisN_26Lh097</name>
</gene>
<dbReference type="InterPro" id="IPR028994">
    <property type="entry name" value="Integrin_alpha_N"/>
</dbReference>
<evidence type="ECO:0000256" key="2">
    <source>
        <dbReference type="ARBA" id="ARBA00022737"/>
    </source>
</evidence>
<dbReference type="PANTHER" id="PTHR36220">
    <property type="entry name" value="UNNAMED PRODUCT"/>
    <property type="match status" value="1"/>
</dbReference>
<dbReference type="InterPro" id="IPR013519">
    <property type="entry name" value="Int_alpha_beta-p"/>
</dbReference>
<sequence>MLQSKAHSLLFLVLVIAQTCRAIYTLRQTLSDENTLDLGRSVALEIESGYMVVGSSSQLAQIYTYDTRHDDKWKLHQQVTSKSPIDDKFGWSVAIDGRYVAIGAPFALNPQGVQRGAVYIYRKSTLRHNWELQQTIYGDETHGEEFGHAVAMHNQHLIVSDRRHNEISASAGRASVFQRERRSRTYTLQNNLVASDAANGDLFGYSVSIYGDFAAVGAIADDDGATSTGAVYVYRNQGGNWEFFIKLLPPIPQTLKSYGESLSIYGTTIAIGALRHDGTHDNQGAIYVYDLDDGSFTLTSELLAPSPSSNDQLGRSVVIRDQTVVAGAWKDDVGSVADAGSSYVYLKKNGVWTFEEQLLLDPPTTLDEYGGSLALGCDGTLLVGAPSRFSEKGAVSIYQDNRVSSFQQWKCKRFRWRRNID</sequence>
<dbReference type="InParanoid" id="A0A1Z5KCU8"/>
<keyword evidence="3" id="KW-0325">Glycoprotein</keyword>
<dbReference type="SMART" id="SM00191">
    <property type="entry name" value="Int_alpha"/>
    <property type="match status" value="3"/>
</dbReference>
<evidence type="ECO:0000256" key="5">
    <source>
        <dbReference type="SAM" id="SignalP"/>
    </source>
</evidence>
<evidence type="ECO:0000256" key="3">
    <source>
        <dbReference type="ARBA" id="ARBA00023180"/>
    </source>
</evidence>
<keyword evidence="2" id="KW-0677">Repeat</keyword>
<comment type="caution">
    <text evidence="6">The sequence shown here is derived from an EMBL/GenBank/DDBJ whole genome shotgun (WGS) entry which is preliminary data.</text>
</comment>
<protein>
    <submittedName>
        <fullName evidence="6">Uncharacterized protein</fullName>
    </submittedName>
</protein>
<proteinExistence type="predicted"/>
<keyword evidence="7" id="KW-1185">Reference proteome</keyword>
<reference evidence="6 7" key="1">
    <citation type="journal article" date="2015" name="Plant Cell">
        <title>Oil accumulation by the oleaginous diatom Fistulifera solaris as revealed by the genome and transcriptome.</title>
        <authorList>
            <person name="Tanaka T."/>
            <person name="Maeda Y."/>
            <person name="Veluchamy A."/>
            <person name="Tanaka M."/>
            <person name="Abida H."/>
            <person name="Marechal E."/>
            <person name="Bowler C."/>
            <person name="Muto M."/>
            <person name="Sunaga Y."/>
            <person name="Tanaka M."/>
            <person name="Yoshino T."/>
            <person name="Taniguchi T."/>
            <person name="Fukuda Y."/>
            <person name="Nemoto M."/>
            <person name="Matsumoto M."/>
            <person name="Wong P.S."/>
            <person name="Aburatani S."/>
            <person name="Fujibuchi W."/>
        </authorList>
    </citation>
    <scope>NUCLEOTIDE SEQUENCE [LARGE SCALE GENOMIC DNA]</scope>
    <source>
        <strain evidence="6 7">JPCC DA0580</strain>
    </source>
</reference>
<dbReference type="OrthoDB" id="188207at2759"/>
<dbReference type="SUPFAM" id="SSF69318">
    <property type="entry name" value="Integrin alpha N-terminal domain"/>
    <property type="match status" value="1"/>
</dbReference>
<feature type="signal peptide" evidence="5">
    <location>
        <begin position="1"/>
        <end position="22"/>
    </location>
</feature>
<dbReference type="Gene3D" id="2.130.10.130">
    <property type="entry name" value="Integrin alpha, N-terminal"/>
    <property type="match status" value="2"/>
</dbReference>
<dbReference type="Pfam" id="PF14312">
    <property type="entry name" value="FG-GAP_2"/>
    <property type="match status" value="4"/>
</dbReference>